<organism evidence="11 12">
    <name type="scientific">Salinicoccus jeotgali</name>
    <dbReference type="NCBI Taxonomy" id="381634"/>
    <lineage>
        <taxon>Bacteria</taxon>
        <taxon>Bacillati</taxon>
        <taxon>Bacillota</taxon>
        <taxon>Bacilli</taxon>
        <taxon>Bacillales</taxon>
        <taxon>Staphylococcaceae</taxon>
        <taxon>Salinicoccus</taxon>
    </lineage>
</organism>
<evidence type="ECO:0000256" key="7">
    <source>
        <dbReference type="ARBA" id="ARBA00023239"/>
    </source>
</evidence>
<dbReference type="Proteomes" id="UP001500920">
    <property type="component" value="Unassembled WGS sequence"/>
</dbReference>
<dbReference type="SUPFAM" id="SSF53850">
    <property type="entry name" value="Periplasmic binding protein-like II"/>
    <property type="match status" value="1"/>
</dbReference>
<keyword evidence="7" id="KW-0456">Lyase</keyword>
<evidence type="ECO:0000256" key="5">
    <source>
        <dbReference type="ARBA" id="ARBA00023141"/>
    </source>
</evidence>
<sequence length="280" mass="30904">MLIGYQGTEGAYSALACKAFMGEAAYTTKGYATFKSLVDDMMRDVVDYIALPVENSTSGPITRTIDLMKYLEVSAVDEIYIKIDHALISRMPMDIEQVQHVYSHPEALEQCHGYLNDHPTIKPHQYSDTAEAVQMVKHDGDDTMAAIAGAHAAALYNMHIISENISDNPLNTTRFLIFRKGRIQDAGGDKTSLYIETNHSAGSLNEILNIFSTHGINLLNLTSRPIQHKPFSYGFFIDVETGTGDVLNRALHDVGKAGRYINMLGAYSKGAVPCYGDIQF</sequence>
<dbReference type="SUPFAM" id="SSF55021">
    <property type="entry name" value="ACT-like"/>
    <property type="match status" value="1"/>
</dbReference>
<evidence type="ECO:0000313" key="12">
    <source>
        <dbReference type="Proteomes" id="UP001500920"/>
    </source>
</evidence>
<comment type="catalytic activity">
    <reaction evidence="8">
        <text>prephenate + H(+) = 3-phenylpyruvate + CO2 + H2O</text>
        <dbReference type="Rhea" id="RHEA:21648"/>
        <dbReference type="ChEBI" id="CHEBI:15377"/>
        <dbReference type="ChEBI" id="CHEBI:15378"/>
        <dbReference type="ChEBI" id="CHEBI:16526"/>
        <dbReference type="ChEBI" id="CHEBI:18005"/>
        <dbReference type="ChEBI" id="CHEBI:29934"/>
        <dbReference type="EC" id="4.2.1.51"/>
    </reaction>
</comment>
<dbReference type="InterPro" id="IPR045865">
    <property type="entry name" value="ACT-like_dom_sf"/>
</dbReference>
<dbReference type="EMBL" id="BAABCK010000067">
    <property type="protein sequence ID" value="GAA3731718.1"/>
    <property type="molecule type" value="Genomic_DNA"/>
</dbReference>
<accession>A0ABP7F754</accession>
<keyword evidence="6" id="KW-0584">Phenylalanine biosynthesis</keyword>
<comment type="pathway">
    <text evidence="1">Amino-acid biosynthesis; L-phenylalanine biosynthesis; phenylpyruvate from prephenate: step 1/1.</text>
</comment>
<reference evidence="12" key="1">
    <citation type="journal article" date="2019" name="Int. J. Syst. Evol. Microbiol.">
        <title>The Global Catalogue of Microorganisms (GCM) 10K type strain sequencing project: providing services to taxonomists for standard genome sequencing and annotation.</title>
        <authorList>
            <consortium name="The Broad Institute Genomics Platform"/>
            <consortium name="The Broad Institute Genome Sequencing Center for Infectious Disease"/>
            <person name="Wu L."/>
            <person name="Ma J."/>
        </authorList>
    </citation>
    <scope>NUCLEOTIDE SEQUENCE [LARGE SCALE GENOMIC DNA]</scope>
    <source>
        <strain evidence="12">JCM 16981</strain>
    </source>
</reference>
<dbReference type="PANTHER" id="PTHR21022:SF19">
    <property type="entry name" value="PREPHENATE DEHYDRATASE-RELATED"/>
    <property type="match status" value="1"/>
</dbReference>
<gene>
    <name evidence="11" type="ORF">GCM10022378_19980</name>
</gene>
<dbReference type="EC" id="4.2.1.51" evidence="2"/>
<proteinExistence type="predicted"/>
<keyword evidence="5" id="KW-0057">Aromatic amino acid biosynthesis</keyword>
<dbReference type="PROSITE" id="PS51171">
    <property type="entry name" value="PREPHENATE_DEHYDR_3"/>
    <property type="match status" value="1"/>
</dbReference>
<dbReference type="PIRSF" id="PIRSF001500">
    <property type="entry name" value="Chor_mut_pdt_Ppr"/>
    <property type="match status" value="1"/>
</dbReference>
<name>A0ABP7F754_9STAP</name>
<dbReference type="Gene3D" id="3.30.70.260">
    <property type="match status" value="1"/>
</dbReference>
<dbReference type="InterPro" id="IPR001086">
    <property type="entry name" value="Preph_deHydtase"/>
</dbReference>
<dbReference type="CDD" id="cd04905">
    <property type="entry name" value="ACT_CM-PDT"/>
    <property type="match status" value="1"/>
</dbReference>
<dbReference type="Gene3D" id="3.40.190.10">
    <property type="entry name" value="Periplasmic binding protein-like II"/>
    <property type="match status" value="2"/>
</dbReference>
<protein>
    <recommendedName>
        <fullName evidence="3">Prephenate dehydratase</fullName>
        <ecNumber evidence="2">4.2.1.51</ecNumber>
    </recommendedName>
</protein>
<dbReference type="CDD" id="cd13631">
    <property type="entry name" value="PBP2_Ct-PDT_like"/>
    <property type="match status" value="1"/>
</dbReference>
<evidence type="ECO:0000256" key="2">
    <source>
        <dbReference type="ARBA" id="ARBA00013147"/>
    </source>
</evidence>
<evidence type="ECO:0000259" key="10">
    <source>
        <dbReference type="PROSITE" id="PS51671"/>
    </source>
</evidence>
<feature type="domain" description="ACT" evidence="10">
    <location>
        <begin position="192"/>
        <end position="268"/>
    </location>
</feature>
<dbReference type="Pfam" id="PF00800">
    <property type="entry name" value="PDT"/>
    <property type="match status" value="1"/>
</dbReference>
<keyword evidence="4" id="KW-0028">Amino-acid biosynthesis</keyword>
<evidence type="ECO:0000256" key="6">
    <source>
        <dbReference type="ARBA" id="ARBA00023222"/>
    </source>
</evidence>
<comment type="caution">
    <text evidence="11">The sequence shown here is derived from an EMBL/GenBank/DDBJ whole genome shotgun (WGS) entry which is preliminary data.</text>
</comment>
<evidence type="ECO:0000256" key="1">
    <source>
        <dbReference type="ARBA" id="ARBA00004741"/>
    </source>
</evidence>
<feature type="domain" description="Prephenate dehydratase" evidence="9">
    <location>
        <begin position="2"/>
        <end position="180"/>
    </location>
</feature>
<dbReference type="PANTHER" id="PTHR21022">
    <property type="entry name" value="PREPHENATE DEHYDRATASE P PROTEIN"/>
    <property type="match status" value="1"/>
</dbReference>
<keyword evidence="12" id="KW-1185">Reference proteome</keyword>
<evidence type="ECO:0000256" key="4">
    <source>
        <dbReference type="ARBA" id="ARBA00022605"/>
    </source>
</evidence>
<dbReference type="RefSeq" id="WP_344704005.1">
    <property type="nucleotide sequence ID" value="NZ_BAABCK010000067.1"/>
</dbReference>
<evidence type="ECO:0000313" key="11">
    <source>
        <dbReference type="EMBL" id="GAA3731718.1"/>
    </source>
</evidence>
<dbReference type="InterPro" id="IPR002912">
    <property type="entry name" value="ACT_dom"/>
</dbReference>
<dbReference type="PROSITE" id="PS51671">
    <property type="entry name" value="ACT"/>
    <property type="match status" value="1"/>
</dbReference>
<dbReference type="InterPro" id="IPR008242">
    <property type="entry name" value="Chor_mutase/pphenate_deHydtase"/>
</dbReference>
<evidence type="ECO:0000259" key="9">
    <source>
        <dbReference type="PROSITE" id="PS51171"/>
    </source>
</evidence>
<evidence type="ECO:0000256" key="8">
    <source>
        <dbReference type="ARBA" id="ARBA00047848"/>
    </source>
</evidence>
<evidence type="ECO:0000256" key="3">
    <source>
        <dbReference type="ARBA" id="ARBA00021872"/>
    </source>
</evidence>